<dbReference type="EMBL" id="JADEWL010000017">
    <property type="protein sequence ID" value="MBE9212637.1"/>
    <property type="molecule type" value="Genomic_DNA"/>
</dbReference>
<name>A0A8J7K231_9CYAN</name>
<protein>
    <submittedName>
        <fullName evidence="1">Uncharacterized protein</fullName>
    </submittedName>
</protein>
<keyword evidence="2" id="KW-1185">Reference proteome</keyword>
<organism evidence="1 2">
    <name type="scientific">Plectonema cf. radiosum LEGE 06105</name>
    <dbReference type="NCBI Taxonomy" id="945769"/>
    <lineage>
        <taxon>Bacteria</taxon>
        <taxon>Bacillati</taxon>
        <taxon>Cyanobacteriota</taxon>
        <taxon>Cyanophyceae</taxon>
        <taxon>Oscillatoriophycideae</taxon>
        <taxon>Oscillatoriales</taxon>
        <taxon>Microcoleaceae</taxon>
        <taxon>Plectonema</taxon>
    </lineage>
</organism>
<dbReference type="AlphaFoldDB" id="A0A8J7K231"/>
<gene>
    <name evidence="1" type="ORF">IQ247_07890</name>
</gene>
<reference evidence="1" key="1">
    <citation type="submission" date="2020-10" db="EMBL/GenBank/DDBJ databases">
        <authorList>
            <person name="Castelo-Branco R."/>
            <person name="Eusebio N."/>
            <person name="Adriana R."/>
            <person name="Vieira A."/>
            <person name="Brugerolle De Fraissinette N."/>
            <person name="Rezende De Castro R."/>
            <person name="Schneider M.P."/>
            <person name="Vasconcelos V."/>
            <person name="Leao P.N."/>
        </authorList>
    </citation>
    <scope>NUCLEOTIDE SEQUENCE</scope>
    <source>
        <strain evidence="1">LEGE 06105</strain>
    </source>
</reference>
<comment type="caution">
    <text evidence="1">The sequence shown here is derived from an EMBL/GenBank/DDBJ whole genome shotgun (WGS) entry which is preliminary data.</text>
</comment>
<evidence type="ECO:0000313" key="1">
    <source>
        <dbReference type="EMBL" id="MBE9212637.1"/>
    </source>
</evidence>
<accession>A0A8J7K231</accession>
<dbReference type="Proteomes" id="UP000620559">
    <property type="component" value="Unassembled WGS sequence"/>
</dbReference>
<sequence>MTTKPEQTFPDANIQLRDARPDDKIHLLLWDNPDENELVRTAVYNNAKRTNYRENLLQRINQGEYFLALHHDLDRELQAIKSMCFGVNEKVILLENLDCLITYLQVHSGSKITLFWNNLEKARKLEKLLWIVLPHQLAPKNWSEERIKRISSG</sequence>
<evidence type="ECO:0000313" key="2">
    <source>
        <dbReference type="Proteomes" id="UP000620559"/>
    </source>
</evidence>
<proteinExistence type="predicted"/>
<dbReference type="RefSeq" id="WP_193918770.1">
    <property type="nucleotide sequence ID" value="NZ_JADEWL010000017.1"/>
</dbReference>